<dbReference type="RefSeq" id="WP_075978291.1">
    <property type="nucleotide sequence ID" value="NZ_MKQR01000028.1"/>
</dbReference>
<dbReference type="Proteomes" id="UP000186040">
    <property type="component" value="Unassembled WGS sequence"/>
</dbReference>
<proteinExistence type="predicted"/>
<keyword evidence="2" id="KW-1185">Reference proteome</keyword>
<gene>
    <name evidence="1" type="ORF">BJP25_03660</name>
</gene>
<dbReference type="STRING" id="1193682.BJP25_03660"/>
<dbReference type="EMBL" id="MKQR01000028">
    <property type="protein sequence ID" value="OLR90084.1"/>
    <property type="molecule type" value="Genomic_DNA"/>
</dbReference>
<accession>A0A1Q9LDK1</accession>
<comment type="caution">
    <text evidence="1">The sequence shown here is derived from an EMBL/GenBank/DDBJ whole genome shotgun (WGS) entry which is preliminary data.</text>
</comment>
<organism evidence="1 2">
    <name type="scientific">Actinokineospora bangkokensis</name>
    <dbReference type="NCBI Taxonomy" id="1193682"/>
    <lineage>
        <taxon>Bacteria</taxon>
        <taxon>Bacillati</taxon>
        <taxon>Actinomycetota</taxon>
        <taxon>Actinomycetes</taxon>
        <taxon>Pseudonocardiales</taxon>
        <taxon>Pseudonocardiaceae</taxon>
        <taxon>Actinokineospora</taxon>
    </lineage>
</organism>
<name>A0A1Q9LDK1_9PSEU</name>
<reference evidence="1 2" key="1">
    <citation type="submission" date="2016-10" db="EMBL/GenBank/DDBJ databases">
        <title>The Draft Genome Sequence of Actinokineospora bangkokensis 44EHWT reveals the biosynthetic pathway of antifungal compounds Thailandins with unusual extender unit butylmalonyl-CoA.</title>
        <authorList>
            <person name="Greule A."/>
            <person name="Intra B."/>
            <person name="Flemming S."/>
            <person name="Rommel M.G."/>
            <person name="Panbangred W."/>
            <person name="Bechthold A."/>
        </authorList>
    </citation>
    <scope>NUCLEOTIDE SEQUENCE [LARGE SCALE GENOMIC DNA]</scope>
    <source>
        <strain evidence="1 2">44EHW</strain>
    </source>
</reference>
<dbReference type="AlphaFoldDB" id="A0A1Q9LDK1"/>
<evidence type="ECO:0000313" key="1">
    <source>
        <dbReference type="EMBL" id="OLR90084.1"/>
    </source>
</evidence>
<evidence type="ECO:0000313" key="2">
    <source>
        <dbReference type="Proteomes" id="UP000186040"/>
    </source>
</evidence>
<sequence length="67" mass="6920">MGKKSGNKSGGKAVAKAVTSASSPAEAVRLLIGKGKVKKKCCRSKSRCKKCPLTALKQVKAEFAKAA</sequence>
<protein>
    <submittedName>
        <fullName evidence="1">Uncharacterized protein</fullName>
    </submittedName>
</protein>